<sequence>MIAAIDDTVLQQATGSKLPTTSAELAETLAALTAFVAATEAAEATFEGYPWLSVVPVEVHYSTRNYSALSPRLESRSGMPLG</sequence>
<name>A0A975FNW9_9MICO</name>
<keyword evidence="2" id="KW-1185">Reference proteome</keyword>
<dbReference type="AlphaFoldDB" id="A0A975FNW9"/>
<dbReference type="RefSeq" id="WP_210900834.1">
    <property type="nucleotide sequence ID" value="NZ_CP071696.1"/>
</dbReference>
<evidence type="ECO:0000313" key="1">
    <source>
        <dbReference type="EMBL" id="QTX05650.1"/>
    </source>
</evidence>
<protein>
    <submittedName>
        <fullName evidence="1">Uncharacterized protein</fullName>
    </submittedName>
</protein>
<dbReference type="KEGG" id="aarc:G127AT_05445"/>
<dbReference type="Proteomes" id="UP000671914">
    <property type="component" value="Chromosome"/>
</dbReference>
<evidence type="ECO:0000313" key="2">
    <source>
        <dbReference type="Proteomes" id="UP000671914"/>
    </source>
</evidence>
<dbReference type="EMBL" id="CP071696">
    <property type="protein sequence ID" value="QTX05650.1"/>
    <property type="molecule type" value="Genomic_DNA"/>
</dbReference>
<proteinExistence type="predicted"/>
<organism evidence="1 2">
    <name type="scientific">Agromyces archimandritae</name>
    <dbReference type="NCBI Taxonomy" id="2781962"/>
    <lineage>
        <taxon>Bacteria</taxon>
        <taxon>Bacillati</taxon>
        <taxon>Actinomycetota</taxon>
        <taxon>Actinomycetes</taxon>
        <taxon>Micrococcales</taxon>
        <taxon>Microbacteriaceae</taxon>
        <taxon>Agromyces</taxon>
    </lineage>
</organism>
<reference evidence="1" key="1">
    <citation type="submission" date="2021-03" db="EMBL/GenBank/DDBJ databases">
        <title>Agromyces archimandritus sp. nov., isolated from the cockroach Archimandrita tessellata.</title>
        <authorList>
            <person name="Guzman J."/>
            <person name="Ortuzar M."/>
            <person name="Poehlein A."/>
            <person name="Daniel R."/>
            <person name="Trujillo M."/>
            <person name="Vilcinskas A."/>
        </authorList>
    </citation>
    <scope>NUCLEOTIDE SEQUENCE</scope>
    <source>
        <strain evidence="1">G127AT</strain>
    </source>
</reference>
<gene>
    <name evidence="1" type="ORF">G127AT_05445</name>
</gene>
<accession>A0A975FNW9</accession>